<dbReference type="GO" id="GO:0008137">
    <property type="term" value="F:NADH dehydrogenase (ubiquinone) activity"/>
    <property type="evidence" value="ECO:0007669"/>
    <property type="project" value="InterPro"/>
</dbReference>
<accession>A0A9D2VZM5</accession>
<feature type="domain" description="4Fe-4S His(Cys)3-ligated-type" evidence="9">
    <location>
        <begin position="78"/>
        <end position="117"/>
    </location>
</feature>
<dbReference type="PROSITE" id="PS00641">
    <property type="entry name" value="COMPLEX1_75K_1"/>
    <property type="match status" value="1"/>
</dbReference>
<dbReference type="NCBIfam" id="TIGR02512">
    <property type="entry name" value="FeFe_hydrog_A"/>
    <property type="match status" value="1"/>
</dbReference>
<evidence type="ECO:0000256" key="1">
    <source>
        <dbReference type="ARBA" id="ARBA00001966"/>
    </source>
</evidence>
<dbReference type="GO" id="GO:0016020">
    <property type="term" value="C:membrane"/>
    <property type="evidence" value="ECO:0007669"/>
    <property type="project" value="InterPro"/>
</dbReference>
<dbReference type="Pfam" id="PF10588">
    <property type="entry name" value="NADH-G_4Fe-4S_3"/>
    <property type="match status" value="1"/>
</dbReference>
<evidence type="ECO:0000313" key="10">
    <source>
        <dbReference type="EMBL" id="HJH50919.1"/>
    </source>
</evidence>
<dbReference type="CDD" id="cd00207">
    <property type="entry name" value="fer2"/>
    <property type="match status" value="1"/>
</dbReference>
<dbReference type="Gene3D" id="3.30.70.20">
    <property type="match status" value="1"/>
</dbReference>
<feature type="domain" description="4Fe-4S ferredoxin-type" evidence="8">
    <location>
        <begin position="179"/>
        <end position="208"/>
    </location>
</feature>
<dbReference type="InterPro" id="IPR009016">
    <property type="entry name" value="Fe_hydrogenase"/>
</dbReference>
<dbReference type="AlphaFoldDB" id="A0A9D2VZM5"/>
<feature type="domain" description="4Fe-4S ferredoxin-type" evidence="8">
    <location>
        <begin position="136"/>
        <end position="166"/>
    </location>
</feature>
<dbReference type="PANTHER" id="PTHR11615">
    <property type="entry name" value="NITRATE, FORMATE, IRON DEHYDROGENASE"/>
    <property type="match status" value="1"/>
</dbReference>
<keyword evidence="2" id="KW-0004">4Fe-4S</keyword>
<organism evidence="10 11">
    <name type="scientific">Merdimonas faecis</name>
    <dbReference type="NCBI Taxonomy" id="1653435"/>
    <lineage>
        <taxon>Bacteria</taxon>
        <taxon>Bacillati</taxon>
        <taxon>Bacillota</taxon>
        <taxon>Clostridia</taxon>
        <taxon>Lachnospirales</taxon>
        <taxon>Lachnospiraceae</taxon>
        <taxon>Merdimonas</taxon>
    </lineage>
</organism>
<feature type="domain" description="2Fe-2S ferredoxin-type" evidence="7">
    <location>
        <begin position="1"/>
        <end position="78"/>
    </location>
</feature>
<name>A0A9D2VZM5_9FIRM</name>
<dbReference type="GO" id="GO:0042773">
    <property type="term" value="P:ATP synthesis coupled electron transport"/>
    <property type="evidence" value="ECO:0007669"/>
    <property type="project" value="InterPro"/>
</dbReference>
<sequence>MVNLTIDGKQISVEENTTIMEAARINGIPIPKLCYLKGINEIAACRVCVVELEGKERLITSCNNVAEEGMVIYTNSPKVRRDRKTTVELILSQHDCECVTCARSGNCSLQKIANDLNIIDIPFKLEPKKTPWNKNFPLIRDSSKCIQCMRCIQICEKVQGLGVWDVEGTGSRTSVNVAGHRNIEEADCSLCGQCITHCPVGALRERDDTEKVWEAIEDKEKIVVAQVAPAVRTAWAEELGLKLEDAPVGKILDALKKMGADYVFDTTFSADLTIMEEANEFVQRFTSGELKERPMFTSCCPGWLRFIKSQYPHLVKQLSTAKSPQQMFGAVMKTYFAEKLGVEPEKIYTLSVMPCVAKKGEREMELFYGEYAGHDIDAVITTRELVKMIRSAHISPETLEDIESDRPMQEGTGAGVIFGATGGVMEAALRTAYHIIKKENPPADAFKMVRSPGFQENHGVMEAELAIDDITVRIAVVSGLGNTRRLLEKIESGEVKYDFVEVMACPGGCVGGGGQPIHDGEEWAFERGKNLYCLDQNAKLRFSHENPDIIKLYEEYFGEPVSHKAHMLLHTDHLDAMARSGIGYEIK</sequence>
<dbReference type="SMART" id="SM00902">
    <property type="entry name" value="Fe_hyd_SSU"/>
    <property type="match status" value="1"/>
</dbReference>
<dbReference type="Gene3D" id="3.40.50.1780">
    <property type="match status" value="1"/>
</dbReference>
<dbReference type="PROSITE" id="PS51379">
    <property type="entry name" value="4FE4S_FER_2"/>
    <property type="match status" value="2"/>
</dbReference>
<dbReference type="PROSITE" id="PS51839">
    <property type="entry name" value="4FE4S_HC3"/>
    <property type="match status" value="1"/>
</dbReference>
<reference evidence="10" key="2">
    <citation type="submission" date="2021-09" db="EMBL/GenBank/DDBJ databases">
        <authorList>
            <person name="Gilroy R."/>
        </authorList>
    </citation>
    <scope>NUCLEOTIDE SEQUENCE</scope>
    <source>
        <strain evidence="10">USAMLcec4-12693</strain>
    </source>
</reference>
<dbReference type="InterPro" id="IPR050340">
    <property type="entry name" value="Cytosolic_Fe-S_CAF"/>
</dbReference>
<dbReference type="Pfam" id="PF02906">
    <property type="entry name" value="Fe_hyd_lg_C"/>
    <property type="match status" value="1"/>
</dbReference>
<keyword evidence="6" id="KW-0411">Iron-sulfur</keyword>
<dbReference type="InterPro" id="IPR017900">
    <property type="entry name" value="4Fe4S_Fe_S_CS"/>
</dbReference>
<evidence type="ECO:0000256" key="6">
    <source>
        <dbReference type="ARBA" id="ARBA00023014"/>
    </source>
</evidence>
<dbReference type="RefSeq" id="WP_277272552.1">
    <property type="nucleotide sequence ID" value="NZ_DYXE01000092.1"/>
</dbReference>
<keyword evidence="5" id="KW-0408">Iron</keyword>
<dbReference type="PROSITE" id="PS00198">
    <property type="entry name" value="4FE4S_FER_1"/>
    <property type="match status" value="1"/>
</dbReference>
<evidence type="ECO:0000256" key="5">
    <source>
        <dbReference type="ARBA" id="ARBA00023004"/>
    </source>
</evidence>
<dbReference type="InterPro" id="IPR000283">
    <property type="entry name" value="NADH_UbQ_OxRdtase_75kDa_su_CS"/>
</dbReference>
<dbReference type="InterPro" id="IPR013352">
    <property type="entry name" value="Fe_hydrogenase_subset"/>
</dbReference>
<dbReference type="PROSITE" id="PS51085">
    <property type="entry name" value="2FE2S_FER_2"/>
    <property type="match status" value="1"/>
</dbReference>
<dbReference type="Proteomes" id="UP000813420">
    <property type="component" value="Unassembled WGS sequence"/>
</dbReference>
<dbReference type="Gene3D" id="4.10.260.20">
    <property type="entry name" value="Iron hydrogenase, small subunit"/>
    <property type="match status" value="1"/>
</dbReference>
<dbReference type="SUPFAM" id="SSF54292">
    <property type="entry name" value="2Fe-2S ferredoxin-like"/>
    <property type="match status" value="1"/>
</dbReference>
<dbReference type="EMBL" id="DYXE01000092">
    <property type="protein sequence ID" value="HJH50919.1"/>
    <property type="molecule type" value="Genomic_DNA"/>
</dbReference>
<dbReference type="SMART" id="SM00929">
    <property type="entry name" value="NADH-G_4Fe-4S_3"/>
    <property type="match status" value="1"/>
</dbReference>
<dbReference type="Pfam" id="PF12838">
    <property type="entry name" value="Fer4_7"/>
    <property type="match status" value="1"/>
</dbReference>
<dbReference type="SUPFAM" id="SSF53920">
    <property type="entry name" value="Fe-only hydrogenase"/>
    <property type="match status" value="1"/>
</dbReference>
<dbReference type="Pfam" id="PF02256">
    <property type="entry name" value="Fe_hyd_SSU"/>
    <property type="match status" value="1"/>
</dbReference>
<proteinExistence type="predicted"/>
<evidence type="ECO:0000313" key="11">
    <source>
        <dbReference type="Proteomes" id="UP000813420"/>
    </source>
</evidence>
<comment type="cofactor">
    <cofactor evidence="1">
        <name>[4Fe-4S] cluster</name>
        <dbReference type="ChEBI" id="CHEBI:49883"/>
    </cofactor>
</comment>
<dbReference type="InterPro" id="IPR036991">
    <property type="entry name" value="Fe_hydrogenase_ssu_sf"/>
</dbReference>
<dbReference type="SUPFAM" id="SSF54862">
    <property type="entry name" value="4Fe-4S ferredoxins"/>
    <property type="match status" value="1"/>
</dbReference>
<keyword evidence="4" id="KW-0677">Repeat</keyword>
<dbReference type="GO" id="GO:0008901">
    <property type="term" value="F:ferredoxin hydrogenase activity"/>
    <property type="evidence" value="ECO:0007669"/>
    <property type="project" value="InterPro"/>
</dbReference>
<comment type="caution">
    <text evidence="10">The sequence shown here is derived from an EMBL/GenBank/DDBJ whole genome shotgun (WGS) entry which is preliminary data.</text>
</comment>
<dbReference type="InterPro" id="IPR019574">
    <property type="entry name" value="NADH_UbQ_OxRdtase_Gsu_4Fe4S-bd"/>
</dbReference>
<dbReference type="FunFam" id="3.30.70.20:FF:000035">
    <property type="entry name" value="Iron hydrogenase 1"/>
    <property type="match status" value="1"/>
</dbReference>
<evidence type="ECO:0000256" key="3">
    <source>
        <dbReference type="ARBA" id="ARBA00022723"/>
    </source>
</evidence>
<dbReference type="Gene3D" id="3.40.950.10">
    <property type="entry name" value="Fe-only Hydrogenase (Larger Subunit), Chain L, domain 3"/>
    <property type="match status" value="1"/>
</dbReference>
<reference evidence="10" key="1">
    <citation type="journal article" date="2021" name="PeerJ">
        <title>Extensive microbial diversity within the chicken gut microbiome revealed by metagenomics and culture.</title>
        <authorList>
            <person name="Gilroy R."/>
            <person name="Ravi A."/>
            <person name="Getino M."/>
            <person name="Pursley I."/>
            <person name="Horton D.L."/>
            <person name="Alikhan N.F."/>
            <person name="Baker D."/>
            <person name="Gharbi K."/>
            <person name="Hall N."/>
            <person name="Watson M."/>
            <person name="Adriaenssens E.M."/>
            <person name="Foster-Nyarko E."/>
            <person name="Jarju S."/>
            <person name="Secka A."/>
            <person name="Antonio M."/>
            <person name="Oren A."/>
            <person name="Chaudhuri R.R."/>
            <person name="La Ragione R."/>
            <person name="Hildebrand F."/>
            <person name="Pallen M.J."/>
        </authorList>
    </citation>
    <scope>NUCLEOTIDE SEQUENCE</scope>
    <source>
        <strain evidence="10">USAMLcec4-12693</strain>
    </source>
</reference>
<dbReference type="InterPro" id="IPR017896">
    <property type="entry name" value="4Fe4S_Fe-S-bd"/>
</dbReference>
<dbReference type="Pfam" id="PF13510">
    <property type="entry name" value="Fer2_4"/>
    <property type="match status" value="1"/>
</dbReference>
<dbReference type="Gene3D" id="3.10.20.740">
    <property type="match status" value="1"/>
</dbReference>
<dbReference type="InterPro" id="IPR004108">
    <property type="entry name" value="Fe_hydrogenase_lsu_C"/>
</dbReference>
<protein>
    <submittedName>
        <fullName evidence="10">[FeFe] hydrogenase, group A</fullName>
    </submittedName>
</protein>
<evidence type="ECO:0000259" key="9">
    <source>
        <dbReference type="PROSITE" id="PS51839"/>
    </source>
</evidence>
<dbReference type="GO" id="GO:0005506">
    <property type="term" value="F:iron ion binding"/>
    <property type="evidence" value="ECO:0007669"/>
    <property type="project" value="InterPro"/>
</dbReference>
<dbReference type="InterPro" id="IPR001041">
    <property type="entry name" value="2Fe-2S_ferredoxin-type"/>
</dbReference>
<evidence type="ECO:0000256" key="2">
    <source>
        <dbReference type="ARBA" id="ARBA00022485"/>
    </source>
</evidence>
<dbReference type="InterPro" id="IPR036010">
    <property type="entry name" value="2Fe-2S_ferredoxin-like_sf"/>
</dbReference>
<evidence type="ECO:0000256" key="4">
    <source>
        <dbReference type="ARBA" id="ARBA00022737"/>
    </source>
</evidence>
<dbReference type="GO" id="GO:0051539">
    <property type="term" value="F:4 iron, 4 sulfur cluster binding"/>
    <property type="evidence" value="ECO:0007669"/>
    <property type="project" value="UniProtKB-KW"/>
</dbReference>
<evidence type="ECO:0000259" key="8">
    <source>
        <dbReference type="PROSITE" id="PS51379"/>
    </source>
</evidence>
<gene>
    <name evidence="10" type="ORF">K8V39_11760</name>
</gene>
<dbReference type="InterPro" id="IPR003149">
    <property type="entry name" value="Fe_hydrogenase_ssu"/>
</dbReference>
<keyword evidence="3" id="KW-0479">Metal-binding</keyword>
<evidence type="ECO:0000259" key="7">
    <source>
        <dbReference type="PROSITE" id="PS51085"/>
    </source>
</evidence>